<dbReference type="InterPro" id="IPR025526">
    <property type="entry name" value="DsrC-like_dom_sf"/>
</dbReference>
<dbReference type="InterPro" id="IPR007453">
    <property type="entry name" value="DsrC/TusE"/>
</dbReference>
<evidence type="ECO:0000256" key="3">
    <source>
        <dbReference type="ARBA" id="ARBA00022490"/>
    </source>
</evidence>
<evidence type="ECO:0000313" key="6">
    <source>
        <dbReference type="Proteomes" id="UP000422108"/>
    </source>
</evidence>
<keyword evidence="5" id="KW-0808">Transferase</keyword>
<comment type="subcellular location">
    <subcellularLocation>
        <location evidence="1">Cytoplasm</location>
    </subcellularLocation>
</comment>
<dbReference type="Proteomes" id="UP000422108">
    <property type="component" value="Chromosome"/>
</dbReference>
<accession>A0A5K8A925</accession>
<dbReference type="GO" id="GO:0005737">
    <property type="term" value="C:cytoplasm"/>
    <property type="evidence" value="ECO:0007669"/>
    <property type="project" value="UniProtKB-SubCell"/>
</dbReference>
<sequence length="118" mass="13190">MTDAVPSAKKKLHPVVRTFGGRDVLFDNEGFFNDYEDWDEDIAGVLACESGIATLTDAHWRVIRFLREFYLGHGRAPLNKQLKKGTGMTLVELERLFPDGIKNGARRIAGLPNPKSCT</sequence>
<dbReference type="GO" id="GO:0016740">
    <property type="term" value="F:transferase activity"/>
    <property type="evidence" value="ECO:0007669"/>
    <property type="project" value="UniProtKB-KW"/>
</dbReference>
<dbReference type="InterPro" id="IPR042072">
    <property type="entry name" value="DsrC-like_C"/>
</dbReference>
<dbReference type="Gene3D" id="1.10.10.370">
    <property type="entry name" value="DsrC-like protein, C-terminal domain"/>
    <property type="match status" value="1"/>
</dbReference>
<evidence type="ECO:0000256" key="4">
    <source>
        <dbReference type="PIRSR" id="PIRSR006223-50"/>
    </source>
</evidence>
<feature type="active site" description="Cysteine persulfide intermediate" evidence="4">
    <location>
        <position position="117"/>
    </location>
</feature>
<dbReference type="InterPro" id="IPR043163">
    <property type="entry name" value="DsrC-like_N"/>
</dbReference>
<dbReference type="PANTHER" id="PTHR37010:SF1">
    <property type="entry name" value="SULFURTRANSFERASE TUSE"/>
    <property type="match status" value="1"/>
</dbReference>
<dbReference type="GO" id="GO:0097163">
    <property type="term" value="F:sulfur carrier activity"/>
    <property type="evidence" value="ECO:0007669"/>
    <property type="project" value="TreeGrafter"/>
</dbReference>
<proteinExistence type="inferred from homology"/>
<dbReference type="EMBL" id="AP021879">
    <property type="protein sequence ID" value="BBO88928.1"/>
    <property type="molecule type" value="Genomic_DNA"/>
</dbReference>
<dbReference type="GO" id="GO:0002143">
    <property type="term" value="P:tRNA wobble position uridine thiolation"/>
    <property type="evidence" value="ECO:0007669"/>
    <property type="project" value="TreeGrafter"/>
</dbReference>
<protein>
    <submittedName>
        <fullName evidence="5">Sulfurtransferase TusE</fullName>
    </submittedName>
</protein>
<dbReference type="Pfam" id="PF04358">
    <property type="entry name" value="DsrC"/>
    <property type="match status" value="1"/>
</dbReference>
<dbReference type="PANTHER" id="PTHR37010">
    <property type="entry name" value="SULFURTRANSFERASE TUSE"/>
    <property type="match status" value="1"/>
</dbReference>
<dbReference type="AlphaFoldDB" id="A0A5K8A925"/>
<organism evidence="5 6">
    <name type="scientific">Desulfosarcina ovata subsp. ovata</name>
    <dbReference type="NCBI Taxonomy" id="2752305"/>
    <lineage>
        <taxon>Bacteria</taxon>
        <taxon>Pseudomonadati</taxon>
        <taxon>Thermodesulfobacteriota</taxon>
        <taxon>Desulfobacteria</taxon>
        <taxon>Desulfobacterales</taxon>
        <taxon>Desulfosarcinaceae</taxon>
        <taxon>Desulfosarcina</taxon>
    </lineage>
</organism>
<keyword evidence="6" id="KW-1185">Reference proteome</keyword>
<reference evidence="5 6" key="1">
    <citation type="submission" date="2019-11" db="EMBL/GenBank/DDBJ databases">
        <title>Comparative genomics of hydrocarbon-degrading Desulfosarcina strains.</title>
        <authorList>
            <person name="Watanabe M."/>
            <person name="Kojima H."/>
            <person name="Fukui M."/>
        </authorList>
    </citation>
    <scope>NUCLEOTIDE SEQUENCE [LARGE SCALE GENOMIC DNA]</scope>
    <source>
        <strain evidence="6">oXyS1</strain>
    </source>
</reference>
<evidence type="ECO:0000256" key="1">
    <source>
        <dbReference type="ARBA" id="ARBA00004496"/>
    </source>
</evidence>
<name>A0A5K8A925_9BACT</name>
<dbReference type="PIRSF" id="PIRSF006223">
    <property type="entry name" value="DsrC_TusE"/>
    <property type="match status" value="1"/>
</dbReference>
<evidence type="ECO:0000313" key="5">
    <source>
        <dbReference type="EMBL" id="BBO88928.1"/>
    </source>
</evidence>
<keyword evidence="3" id="KW-0963">Cytoplasm</keyword>
<gene>
    <name evidence="5" type="ORF">DSCOOX_21080</name>
</gene>
<comment type="similarity">
    <text evidence="2">Belongs to the DsrC/TusE family.</text>
</comment>
<dbReference type="Gene3D" id="3.30.1420.10">
    <property type="match status" value="1"/>
</dbReference>
<evidence type="ECO:0000256" key="2">
    <source>
        <dbReference type="ARBA" id="ARBA00005718"/>
    </source>
</evidence>
<dbReference type="RefSeq" id="WP_155310183.1">
    <property type="nucleotide sequence ID" value="NZ_AP021879.1"/>
</dbReference>
<dbReference type="SUPFAM" id="SSF69721">
    <property type="entry name" value="DsrC, the gamma subunit of dissimilatory sulfite reductase"/>
    <property type="match status" value="1"/>
</dbReference>
<dbReference type="NCBIfam" id="TIGR03342">
    <property type="entry name" value="dsrC_tusE_dsvC"/>
    <property type="match status" value="1"/>
</dbReference>